<dbReference type="SUPFAM" id="SSF53850">
    <property type="entry name" value="Periplasmic binding protein-like II"/>
    <property type="match status" value="1"/>
</dbReference>
<dbReference type="HOGENOM" id="CLU_031522_0_0_2"/>
<dbReference type="Gene3D" id="3.40.190.10">
    <property type="entry name" value="Periplasmic binding protein-like II"/>
    <property type="match status" value="1"/>
</dbReference>
<keyword evidence="2" id="KW-1185">Reference proteome</keyword>
<organism evidence="1 2">
    <name type="scientific">Methanocaldococcus infernus (strain DSM 11812 / JCM 15783 / ME)</name>
    <dbReference type="NCBI Taxonomy" id="573063"/>
    <lineage>
        <taxon>Archaea</taxon>
        <taxon>Methanobacteriati</taxon>
        <taxon>Methanobacteriota</taxon>
        <taxon>Methanomada group</taxon>
        <taxon>Methanococci</taxon>
        <taxon>Methanococcales</taxon>
        <taxon>Methanocaldococcaceae</taxon>
        <taxon>Methanocaldococcus</taxon>
    </lineage>
</organism>
<dbReference type="Proteomes" id="UP000002061">
    <property type="component" value="Chromosome"/>
</dbReference>
<dbReference type="STRING" id="573063.Metin_0026"/>
<dbReference type="InterPro" id="IPR006059">
    <property type="entry name" value="SBP"/>
</dbReference>
<dbReference type="PANTHER" id="PTHR43649">
    <property type="entry name" value="ARABINOSE-BINDING PROTEIN-RELATED"/>
    <property type="match status" value="1"/>
</dbReference>
<reference evidence="1" key="1">
    <citation type="submission" date="2010-04" db="EMBL/GenBank/DDBJ databases">
        <title>Complete sequence of Methanocaldococcus infernus ME.</title>
        <authorList>
            <consortium name="US DOE Joint Genome Institute"/>
            <person name="Lucas S."/>
            <person name="Copeland A."/>
            <person name="Lapidus A."/>
            <person name="Cheng J.-F."/>
            <person name="Bruce D."/>
            <person name="Goodwin L."/>
            <person name="Pitluck S."/>
            <person name="Munk A.C."/>
            <person name="Detter J.C."/>
            <person name="Han C."/>
            <person name="Tapia R."/>
            <person name="Land M."/>
            <person name="Hauser L."/>
            <person name="Kyrpides N."/>
            <person name="Mikhailova N."/>
            <person name="Sieprawska-Lupa M."/>
            <person name="Whitman W.B."/>
            <person name="Woyke T."/>
        </authorList>
    </citation>
    <scope>NUCLEOTIDE SEQUENCE [LARGE SCALE GENOMIC DNA]</scope>
    <source>
        <strain evidence="1">ME</strain>
    </source>
</reference>
<dbReference type="RefSeq" id="WP_013099446.1">
    <property type="nucleotide sequence ID" value="NC_014122.1"/>
</dbReference>
<dbReference type="Pfam" id="PF01547">
    <property type="entry name" value="SBP_bac_1"/>
    <property type="match status" value="1"/>
</dbReference>
<proteinExistence type="predicted"/>
<dbReference type="PROSITE" id="PS51257">
    <property type="entry name" value="PROKAR_LIPOPROTEIN"/>
    <property type="match status" value="1"/>
</dbReference>
<dbReference type="AlphaFoldDB" id="D5VU87"/>
<evidence type="ECO:0000313" key="1">
    <source>
        <dbReference type="EMBL" id="ADG12699.1"/>
    </source>
</evidence>
<dbReference type="KEGG" id="mif:Metin_0026"/>
<evidence type="ECO:0000313" key="2">
    <source>
        <dbReference type="Proteomes" id="UP000002061"/>
    </source>
</evidence>
<protein>
    <submittedName>
        <fullName evidence="1">Extracellular solute-binding protein family 1</fullName>
    </submittedName>
</protein>
<dbReference type="PANTHER" id="PTHR43649:SF11">
    <property type="entry name" value="ABC TRANSPORTER SUBSTRATE-BINDING PROTEIN YESO-RELATED"/>
    <property type="match status" value="1"/>
</dbReference>
<gene>
    <name evidence="1" type="ordered locus">Metin_0026</name>
</gene>
<dbReference type="GeneID" id="9131024"/>
<accession>D5VU87</accession>
<dbReference type="EMBL" id="CP002009">
    <property type="protein sequence ID" value="ADG12699.1"/>
    <property type="molecule type" value="Genomic_DNA"/>
</dbReference>
<name>D5VU87_METIM</name>
<dbReference type="InterPro" id="IPR050490">
    <property type="entry name" value="Bact_solute-bd_prot1"/>
</dbReference>
<dbReference type="eggNOG" id="arCOG00152">
    <property type="taxonomic scope" value="Archaea"/>
</dbReference>
<sequence>MRHVKIFVILMIGMIICSIISGCVNNETTSKSSMKNVELTGNFKKDVINIGKTLENNGIKVVKFSVWGAGDPNSVMRVYGIVEAANRINKIWEDNGIDVKIKVDTYYVSSFQNLYKDYLSKQPLGMAGDFFVNSYVYVPILAKEGYILNINEYVKKYEHDLSDYYPVLLKVCKYNGEFYALPQDTEVRPLYINKKVAEKIGIDIKNFPKEVEEGKITWSDIYNYAKKAKNMGLVKWGILHRKGSAHPDLIQFIYAFNGTLYDKKNNKLVLDVPAVYKWLYVEWKFARDRLIPKDMMVWDWRKQIHPTVLKGETLFWIGGSWNWAEWQTKNYVGKPFTAEELRNMFSYSLFPAGERGCKPVTLSQPFVWMINSKVGEENSKYNELKDVYQKLAFLMVLKANDPDINAIHCIISAHLPIREKAAKLLENDNWINKVKNLDINFSPEVKNSIKDIVKRTVNPINAKFLASLTYMLNYTHFAPSHPEYPALADIFTTAVDKVLRGEMTPKEAIEFIIQKINANPDLKQNTEIIGKVPKNWKFPQ</sequence>
<dbReference type="OrthoDB" id="84837at2157"/>